<name>A0A6N2LFY3_SALVM</name>
<reference evidence="2" key="1">
    <citation type="submission" date="2019-03" db="EMBL/GenBank/DDBJ databases">
        <authorList>
            <person name="Mank J."/>
            <person name="Almeida P."/>
        </authorList>
    </citation>
    <scope>NUCLEOTIDE SEQUENCE</scope>
    <source>
        <strain evidence="2">78183</strain>
    </source>
</reference>
<dbReference type="Gene3D" id="3.30.160.20">
    <property type="match status" value="1"/>
</dbReference>
<dbReference type="AlphaFoldDB" id="A0A6N2LFY3"/>
<protein>
    <recommendedName>
        <fullName evidence="1">Small RNA 2'-O-methyltransferase Hen1 La-motif C-terminal domain-containing protein</fullName>
    </recommendedName>
</protein>
<feature type="domain" description="Small RNA 2'-O-methyltransferase Hen1 La-motif C-terminal" evidence="1">
    <location>
        <begin position="201"/>
        <end position="303"/>
    </location>
</feature>
<proteinExistence type="predicted"/>
<dbReference type="Pfam" id="PF18441">
    <property type="entry name" value="Hen1_Lam_C"/>
    <property type="match status" value="1"/>
</dbReference>
<sequence length="346" mass="37922">MSLCVRVVQYLYILSHTVEEVKEDSAQNGCPGLAIPQKGPSLFRCRLELPEFTVVSDICKKKKDAEQSAAGFGFKNGYFGCLNLGNNPADENPSEKDPCDALIARIKYLFTDEVVALRAALQRKGGLYGLVPASVIAACDTKTSNLCKLLNTEVESKPFLALSLIMRAIPRLSGFVVTSKGSFSIQKQNPYPTEIIDNTNPASLDETIQPVTLDISSSGYYLDVIAQKLGCNRLPARFCSQGQLVKLLLRQDCIFAASESLVMELLSDHANVKDFHVKGLLNARASYFCGQEIYGDAIMASVDTHGGNYKKQSELSRCFSASFSCKCICKDLGRLEKLNVLSRIDN</sequence>
<dbReference type="EMBL" id="CAADRP010001539">
    <property type="protein sequence ID" value="VFU40033.1"/>
    <property type="molecule type" value="Genomic_DNA"/>
</dbReference>
<dbReference type="Pfam" id="PF21224">
    <property type="entry name" value="Hen1_LCD"/>
    <property type="match status" value="1"/>
</dbReference>
<dbReference type="InterPro" id="IPR040813">
    <property type="entry name" value="Hen1_Lam_C"/>
</dbReference>
<accession>A0A6N2LFY3</accession>
<organism evidence="2">
    <name type="scientific">Salix viminalis</name>
    <name type="common">Common osier</name>
    <name type="synonym">Basket willow</name>
    <dbReference type="NCBI Taxonomy" id="40686"/>
    <lineage>
        <taxon>Eukaryota</taxon>
        <taxon>Viridiplantae</taxon>
        <taxon>Streptophyta</taxon>
        <taxon>Embryophyta</taxon>
        <taxon>Tracheophyta</taxon>
        <taxon>Spermatophyta</taxon>
        <taxon>Magnoliopsida</taxon>
        <taxon>eudicotyledons</taxon>
        <taxon>Gunneridae</taxon>
        <taxon>Pentapetalae</taxon>
        <taxon>rosids</taxon>
        <taxon>fabids</taxon>
        <taxon>Malpighiales</taxon>
        <taxon>Salicaceae</taxon>
        <taxon>Saliceae</taxon>
        <taxon>Salix</taxon>
    </lineage>
</organism>
<evidence type="ECO:0000313" key="2">
    <source>
        <dbReference type="EMBL" id="VFU40033.1"/>
    </source>
</evidence>
<evidence type="ECO:0000259" key="1">
    <source>
        <dbReference type="Pfam" id="PF18441"/>
    </source>
</evidence>
<gene>
    <name evidence="2" type="ORF">SVIM_LOCUS226431</name>
</gene>